<evidence type="ECO:0000313" key="5">
    <source>
        <dbReference type="Proteomes" id="UP001233360"/>
    </source>
</evidence>
<keyword evidence="1 3" id="KW-0963">Cytoplasm</keyword>
<evidence type="ECO:0000256" key="2">
    <source>
        <dbReference type="ARBA" id="ARBA00023150"/>
    </source>
</evidence>
<sequence>MQMDSLTETTNALSNDTHAQGYQSVSTTRHVGHIREVVYDDVVEEFPVALIYNGISHAVMMTTPLDLEVFAIGFSLTEAIIDHPRQIYDIEIIKSDLGIQVEITIASEAFIKLKTHRRTLAGQTGCGICGIESLQQIQHTFPPVTHDFFVHWLDQIPDAMVQLQQQQPISAVTGGAHAAAWVVNGNILTVFEDVGRHNALDKLLGHLVKHDIDRSQGFVLMTSRASYELVKKCAQLNISLLATISAPTSLAIELAKRSGLKLASFCRQSRYVVYS</sequence>
<dbReference type="SUPFAM" id="SSF53927">
    <property type="entry name" value="Cytidine deaminase-like"/>
    <property type="match status" value="1"/>
</dbReference>
<name>A0ABU0US84_ACIBI</name>
<feature type="binding site" evidence="3">
    <location>
        <begin position="265"/>
        <end position="270"/>
    </location>
    <ligand>
        <name>Mo-bis(molybdopterin guanine dinucleotide)</name>
        <dbReference type="ChEBI" id="CHEBI:60539"/>
    </ligand>
</feature>
<dbReference type="Gene3D" id="3.10.20.10">
    <property type="match status" value="1"/>
</dbReference>
<comment type="similarity">
    <text evidence="3">Belongs to the FdhD family.</text>
</comment>
<reference evidence="4 5" key="1">
    <citation type="submission" date="2023-07" db="EMBL/GenBank/DDBJ databases">
        <title>Functional and genomic diversity of the sorghum phyllosphere microbiome.</title>
        <authorList>
            <person name="Shade A."/>
        </authorList>
    </citation>
    <scope>NUCLEOTIDE SEQUENCE [LARGE SCALE GENOMIC DNA]</scope>
    <source>
        <strain evidence="4 5">SORGH_AS_0887</strain>
    </source>
</reference>
<organism evidence="4 5">
    <name type="scientific">Acinetobacter baylyi</name>
    <dbReference type="NCBI Taxonomy" id="202950"/>
    <lineage>
        <taxon>Bacteria</taxon>
        <taxon>Pseudomonadati</taxon>
        <taxon>Pseudomonadota</taxon>
        <taxon>Gammaproteobacteria</taxon>
        <taxon>Moraxellales</taxon>
        <taxon>Moraxellaceae</taxon>
        <taxon>Acinetobacter</taxon>
    </lineage>
</organism>
<evidence type="ECO:0000256" key="1">
    <source>
        <dbReference type="ARBA" id="ARBA00022490"/>
    </source>
</evidence>
<feature type="active site" description="Cysteine persulfide intermediate" evidence="3">
    <location>
        <position position="126"/>
    </location>
</feature>
<dbReference type="EMBL" id="JAUTBK010000002">
    <property type="protein sequence ID" value="MDQ1207412.1"/>
    <property type="molecule type" value="Genomic_DNA"/>
</dbReference>
<comment type="function">
    <text evidence="3">Required for formate dehydrogenase (FDH) activity. Acts as a sulfur carrier protein that transfers sulfur from IscS to the molybdenum cofactor prior to its insertion into FDH.</text>
</comment>
<dbReference type="PIRSF" id="PIRSF015626">
    <property type="entry name" value="FdhD"/>
    <property type="match status" value="1"/>
</dbReference>
<proteinExistence type="inferred from homology"/>
<comment type="caution">
    <text evidence="4">The sequence shown here is derived from an EMBL/GenBank/DDBJ whole genome shotgun (WGS) entry which is preliminary data.</text>
</comment>
<dbReference type="PANTHER" id="PTHR30592">
    <property type="entry name" value="FORMATE DEHYDROGENASE"/>
    <property type="match status" value="1"/>
</dbReference>
<dbReference type="Pfam" id="PF02634">
    <property type="entry name" value="FdhD-NarQ"/>
    <property type="match status" value="1"/>
</dbReference>
<dbReference type="HAMAP" id="MF_00187">
    <property type="entry name" value="FdhD"/>
    <property type="match status" value="1"/>
</dbReference>
<comment type="subcellular location">
    <subcellularLocation>
        <location evidence="3">Cytoplasm</location>
    </subcellularLocation>
</comment>
<dbReference type="Proteomes" id="UP001233360">
    <property type="component" value="Unassembled WGS sequence"/>
</dbReference>
<protein>
    <recommendedName>
        <fullName evidence="3">Sulfur carrier protein FdhD</fullName>
    </recommendedName>
</protein>
<evidence type="ECO:0000256" key="3">
    <source>
        <dbReference type="HAMAP-Rule" id="MF_00187"/>
    </source>
</evidence>
<dbReference type="PANTHER" id="PTHR30592:SF1">
    <property type="entry name" value="SULFUR CARRIER PROTEIN FDHD"/>
    <property type="match status" value="1"/>
</dbReference>
<dbReference type="NCBIfam" id="TIGR00129">
    <property type="entry name" value="fdhD_narQ"/>
    <property type="match status" value="1"/>
</dbReference>
<evidence type="ECO:0000313" key="4">
    <source>
        <dbReference type="EMBL" id="MDQ1207412.1"/>
    </source>
</evidence>
<keyword evidence="5" id="KW-1185">Reference proteome</keyword>
<dbReference type="Gene3D" id="3.40.140.10">
    <property type="entry name" value="Cytidine Deaminase, domain 2"/>
    <property type="match status" value="1"/>
</dbReference>
<accession>A0ABU0US84</accession>
<dbReference type="InterPro" id="IPR016193">
    <property type="entry name" value="Cytidine_deaminase-like"/>
</dbReference>
<dbReference type="InterPro" id="IPR003786">
    <property type="entry name" value="FdhD"/>
</dbReference>
<keyword evidence="2 3" id="KW-0501">Molybdenum cofactor biosynthesis</keyword>
<gene>
    <name evidence="3" type="primary">fdhD</name>
    <name evidence="4" type="ORF">QE380_000335</name>
</gene>